<protein>
    <submittedName>
        <fullName evidence="2">Protein PLASTID MOVEMENT IMPAIRED 2</fullName>
    </submittedName>
</protein>
<sequence>MVVDLIGIYGLKGPYCTLTTTNWFLQALSVIPRGSWGDVARRSYHDSMGKSGIVIPEPQCTIGRRPSPLSQRAAAAASTRRRRLHAPPPPPLLRRKIVSDQFNEENPSAQISSSLLVQADEGIPPPVVDLIGVIYRNLPATVEDQAVEKADEVERWFDLPYEVLFARDTEQMVTIASDTDEDFIADQVFGTGVEKMETEAVEQSADEAMSLEDILMTISVDFPLPSAGVEITKITLGETITIPGVNEGDWNKASLPKISATDKGKAPLQDRDPVKGNPIKEQFSLILADIEVLVQLREKIIEDVDRFFNSFSLKSLATLKIDESYFDKEALILSWAETDSTRVALNKRTYILTKYRELSIRKFLEARKINFIPGEGSSATDLKVLEMLYDLHMFVVEDLKEQTMAHGLRWEKTCCSKIFEGRPRDPDDSSMHFDDNDTADTSISLPPAAIDVIESLARLRASIDQVRFDEQDRVHRALHKDTHDQKNLLSLDLKSTHQKLSAQIAAVAFDTEDVRNEVKEINAKATYLDGKIVEIRSEQLDFRAKTEENYLNLSTQLGLIVDERGKVVAAAPNHLLTIKADPSGEMVAVVLGKVVAEVEVVVEAIGVYLPREDIPAVVVDRSEDRLKIG</sequence>
<dbReference type="AlphaFoldDB" id="A0A2Z7C4M1"/>
<feature type="region of interest" description="Disordered" evidence="1">
    <location>
        <begin position="65"/>
        <end position="90"/>
    </location>
</feature>
<gene>
    <name evidence="2" type="ORF">F511_23550</name>
</gene>
<accession>A0A2Z7C4M1</accession>
<evidence type="ECO:0000313" key="3">
    <source>
        <dbReference type="Proteomes" id="UP000250235"/>
    </source>
</evidence>
<name>A0A2Z7C4M1_9LAMI</name>
<reference evidence="2 3" key="1">
    <citation type="journal article" date="2015" name="Proc. Natl. Acad. Sci. U.S.A.">
        <title>The resurrection genome of Boea hygrometrica: A blueprint for survival of dehydration.</title>
        <authorList>
            <person name="Xiao L."/>
            <person name="Yang G."/>
            <person name="Zhang L."/>
            <person name="Yang X."/>
            <person name="Zhao S."/>
            <person name="Ji Z."/>
            <person name="Zhou Q."/>
            <person name="Hu M."/>
            <person name="Wang Y."/>
            <person name="Chen M."/>
            <person name="Xu Y."/>
            <person name="Jin H."/>
            <person name="Xiao X."/>
            <person name="Hu G."/>
            <person name="Bao F."/>
            <person name="Hu Y."/>
            <person name="Wan P."/>
            <person name="Li L."/>
            <person name="Deng X."/>
            <person name="Kuang T."/>
            <person name="Xiang C."/>
            <person name="Zhu J.K."/>
            <person name="Oliver M.J."/>
            <person name="He Y."/>
        </authorList>
    </citation>
    <scope>NUCLEOTIDE SEQUENCE [LARGE SCALE GENOMIC DNA]</scope>
    <source>
        <strain evidence="3">cv. XS01</strain>
    </source>
</reference>
<keyword evidence="3" id="KW-1185">Reference proteome</keyword>
<dbReference type="Proteomes" id="UP000250235">
    <property type="component" value="Unassembled WGS sequence"/>
</dbReference>
<evidence type="ECO:0000256" key="1">
    <source>
        <dbReference type="SAM" id="MobiDB-lite"/>
    </source>
</evidence>
<proteinExistence type="predicted"/>
<organism evidence="2 3">
    <name type="scientific">Dorcoceras hygrometricum</name>
    <dbReference type="NCBI Taxonomy" id="472368"/>
    <lineage>
        <taxon>Eukaryota</taxon>
        <taxon>Viridiplantae</taxon>
        <taxon>Streptophyta</taxon>
        <taxon>Embryophyta</taxon>
        <taxon>Tracheophyta</taxon>
        <taxon>Spermatophyta</taxon>
        <taxon>Magnoliopsida</taxon>
        <taxon>eudicotyledons</taxon>
        <taxon>Gunneridae</taxon>
        <taxon>Pentapetalae</taxon>
        <taxon>asterids</taxon>
        <taxon>lamiids</taxon>
        <taxon>Lamiales</taxon>
        <taxon>Gesneriaceae</taxon>
        <taxon>Didymocarpoideae</taxon>
        <taxon>Trichosporeae</taxon>
        <taxon>Loxocarpinae</taxon>
        <taxon>Dorcoceras</taxon>
    </lineage>
</organism>
<evidence type="ECO:0000313" key="2">
    <source>
        <dbReference type="EMBL" id="KZV39390.1"/>
    </source>
</evidence>
<feature type="compositionally biased region" description="Low complexity" evidence="1">
    <location>
        <begin position="65"/>
        <end position="78"/>
    </location>
</feature>
<dbReference type="EMBL" id="KV001045">
    <property type="protein sequence ID" value="KZV39390.1"/>
    <property type="molecule type" value="Genomic_DNA"/>
</dbReference>